<proteinExistence type="predicted"/>
<name>A0A6G0XBE6_9STRA</name>
<accession>A0A6G0XBE6</accession>
<feature type="domain" description="Apple" evidence="2">
    <location>
        <begin position="63"/>
        <end position="141"/>
    </location>
</feature>
<comment type="caution">
    <text evidence="3">The sequence shown here is derived from an EMBL/GenBank/DDBJ whole genome shotgun (WGS) entry which is preliminary data.</text>
</comment>
<protein>
    <recommendedName>
        <fullName evidence="2">Apple domain-containing protein</fullName>
    </recommendedName>
</protein>
<dbReference type="AlphaFoldDB" id="A0A6G0XBE6"/>
<dbReference type="SUPFAM" id="SSF57414">
    <property type="entry name" value="Hairpin loop containing domain-like"/>
    <property type="match status" value="1"/>
</dbReference>
<keyword evidence="4" id="KW-1185">Reference proteome</keyword>
<evidence type="ECO:0000313" key="4">
    <source>
        <dbReference type="Proteomes" id="UP000481153"/>
    </source>
</evidence>
<feature type="signal peptide" evidence="1">
    <location>
        <begin position="1"/>
        <end position="27"/>
    </location>
</feature>
<sequence length="763" mass="84122">MDIRLCDRSRMLPLCIGLSVLVSIAGSSVQNHVVQSIIHGFESHQACFVKESTSISAHRRLSSSSELSLFRSLSGFGLRGHNNEIIKNSSPEQCASLCVVDLRCLSFDVEANTCYLAFTDRYASPNDFLPRPASTYYEWQGAAASPTFEPNGGSFLTSTSVRLFTQTRAASVYYKVVASNGTLVSDFAFLAPNTSVTLPEFPCQIVALANKTGLDQSAVATSLVYNIYASKYMYLVPFYDGKSFHGKLTRIKLDVQGKKRPRPSLVLEFTDVDTFFGIGPFVDQVQVINLTTIDPRLCGFYDAFSVVATTNYVNVSLAASGDTSKWSLVEKTLYQPNQGDVVYNNQTLVTEEHMYLSPFMNNQGYSGLIAKVYLRAFDSLSSVSYVPAAVATLDLSTIDPDLTGFASCFTNNNYGYFVQRVNKNGLGGKIVRIDLAKFHLGAAAVTVLDLELKDPRLVGFGGGFTYGKYAYLVPLDRNKEGLELNPNYRYFPTPSSSLMARIDLTDFSTVNVLDLSILSPKYAHGFFGGFTVNSFAYFVPYMWTADAVSPSVNPYHGQVVRLNLLTLAVETLDLTLVDPSLKGFMRGFAYGKYAILVPHRNGQNNVTPRRLNPSQKFHFGKIVRIDTDVFTPDAVDVLDLTTALRAQIPNMPDVDLRGFVGGGATGEYGFFVPYFNGVRFSGASPTSIHKLTKDWSVGKVVRVNLRTFNEVQVLDMTQLDDSMRGFTGGILSKLQQPTDTSLWRYTIPQGTRAKYTFITAEAP</sequence>
<dbReference type="EMBL" id="VJMJ01000084">
    <property type="protein sequence ID" value="KAF0737442.1"/>
    <property type="molecule type" value="Genomic_DNA"/>
</dbReference>
<dbReference type="VEuPathDB" id="FungiDB:AeMF1_015756"/>
<dbReference type="Proteomes" id="UP000481153">
    <property type="component" value="Unassembled WGS sequence"/>
</dbReference>
<evidence type="ECO:0000313" key="3">
    <source>
        <dbReference type="EMBL" id="KAF0737442.1"/>
    </source>
</evidence>
<evidence type="ECO:0000259" key="2">
    <source>
        <dbReference type="PROSITE" id="PS50948"/>
    </source>
</evidence>
<evidence type="ECO:0000256" key="1">
    <source>
        <dbReference type="SAM" id="SignalP"/>
    </source>
</evidence>
<feature type="chain" id="PRO_5026005121" description="Apple domain-containing protein" evidence="1">
    <location>
        <begin position="28"/>
        <end position="763"/>
    </location>
</feature>
<dbReference type="SMART" id="SM00473">
    <property type="entry name" value="PAN_AP"/>
    <property type="match status" value="1"/>
</dbReference>
<keyword evidence="1" id="KW-0732">Signal</keyword>
<gene>
    <name evidence="3" type="ORF">Ae201684_006604</name>
</gene>
<dbReference type="InterPro" id="IPR003609">
    <property type="entry name" value="Pan_app"/>
</dbReference>
<organism evidence="3 4">
    <name type="scientific">Aphanomyces euteiches</name>
    <dbReference type="NCBI Taxonomy" id="100861"/>
    <lineage>
        <taxon>Eukaryota</taxon>
        <taxon>Sar</taxon>
        <taxon>Stramenopiles</taxon>
        <taxon>Oomycota</taxon>
        <taxon>Saprolegniomycetes</taxon>
        <taxon>Saprolegniales</taxon>
        <taxon>Verrucalvaceae</taxon>
        <taxon>Aphanomyces</taxon>
    </lineage>
</organism>
<reference evidence="3 4" key="1">
    <citation type="submission" date="2019-07" db="EMBL/GenBank/DDBJ databases">
        <title>Genomics analysis of Aphanomyces spp. identifies a new class of oomycete effector associated with host adaptation.</title>
        <authorList>
            <person name="Gaulin E."/>
        </authorList>
    </citation>
    <scope>NUCLEOTIDE SEQUENCE [LARGE SCALE GENOMIC DNA]</scope>
    <source>
        <strain evidence="3 4">ATCC 201684</strain>
    </source>
</reference>
<dbReference type="Pfam" id="PF00024">
    <property type="entry name" value="PAN_1"/>
    <property type="match status" value="1"/>
</dbReference>
<dbReference type="PROSITE" id="PS50948">
    <property type="entry name" value="PAN"/>
    <property type="match status" value="1"/>
</dbReference>